<accession>A0A6A4HS04</accession>
<evidence type="ECO:0000313" key="5">
    <source>
        <dbReference type="Proteomes" id="UP000799118"/>
    </source>
</evidence>
<feature type="compositionally biased region" description="Basic and acidic residues" evidence="1">
    <location>
        <begin position="198"/>
        <end position="209"/>
    </location>
</feature>
<gene>
    <name evidence="4" type="ORF">BT96DRAFT_975096</name>
</gene>
<evidence type="ECO:0008006" key="6">
    <source>
        <dbReference type="Google" id="ProtNLM"/>
    </source>
</evidence>
<keyword evidence="2" id="KW-1133">Transmembrane helix</keyword>
<keyword evidence="2" id="KW-0812">Transmembrane</keyword>
<feature type="chain" id="PRO_5025481249" description="Mid2 domain-containing protein" evidence="3">
    <location>
        <begin position="24"/>
        <end position="249"/>
    </location>
</feature>
<feature type="compositionally biased region" description="Low complexity" evidence="1">
    <location>
        <begin position="142"/>
        <end position="159"/>
    </location>
</feature>
<evidence type="ECO:0000256" key="3">
    <source>
        <dbReference type="SAM" id="SignalP"/>
    </source>
</evidence>
<feature type="region of interest" description="Disordered" evidence="1">
    <location>
        <begin position="198"/>
        <end position="249"/>
    </location>
</feature>
<dbReference type="AlphaFoldDB" id="A0A6A4HS04"/>
<dbReference type="EMBL" id="ML769453">
    <property type="protein sequence ID" value="KAE9400733.1"/>
    <property type="molecule type" value="Genomic_DNA"/>
</dbReference>
<feature type="transmembrane region" description="Helical" evidence="2">
    <location>
        <begin position="164"/>
        <end position="187"/>
    </location>
</feature>
<keyword evidence="5" id="KW-1185">Reference proteome</keyword>
<feature type="compositionally biased region" description="Low complexity" evidence="1">
    <location>
        <begin position="221"/>
        <end position="238"/>
    </location>
</feature>
<name>A0A6A4HS04_9AGAR</name>
<sequence>MSSLHKLWLGLLVATLYAPLRSAGLIFQNVTATPNSTDLLNMTVIWIHDDNPTFSWQALPTFDPQPSVPPAIRVTNSTQPSGSFFLQLPSPPPINLTLKASIIGGRLDGTLNATTSFTIPALDLTSGDGASSHGPTVSTSVTPGRSTTSPTASSPGSSKSHTDVIVGAVVGSVAFLLIAGIALFLCLRNRRRRLERTDPPEFTRDKMVREPYTGFTLPYQSTTRDSLSTRSSLYSDDSGWPLKSESVDA</sequence>
<keyword evidence="3" id="KW-0732">Signal</keyword>
<proteinExistence type="predicted"/>
<dbReference type="Proteomes" id="UP000799118">
    <property type="component" value="Unassembled WGS sequence"/>
</dbReference>
<organism evidence="4 5">
    <name type="scientific">Gymnopus androsaceus JB14</name>
    <dbReference type="NCBI Taxonomy" id="1447944"/>
    <lineage>
        <taxon>Eukaryota</taxon>
        <taxon>Fungi</taxon>
        <taxon>Dikarya</taxon>
        <taxon>Basidiomycota</taxon>
        <taxon>Agaricomycotina</taxon>
        <taxon>Agaricomycetes</taxon>
        <taxon>Agaricomycetidae</taxon>
        <taxon>Agaricales</taxon>
        <taxon>Marasmiineae</taxon>
        <taxon>Omphalotaceae</taxon>
        <taxon>Gymnopus</taxon>
    </lineage>
</organism>
<evidence type="ECO:0000313" key="4">
    <source>
        <dbReference type="EMBL" id="KAE9400733.1"/>
    </source>
</evidence>
<evidence type="ECO:0000256" key="1">
    <source>
        <dbReference type="SAM" id="MobiDB-lite"/>
    </source>
</evidence>
<keyword evidence="2" id="KW-0472">Membrane</keyword>
<reference evidence="4" key="1">
    <citation type="journal article" date="2019" name="Environ. Microbiol.">
        <title>Fungal ecological strategies reflected in gene transcription - a case study of two litter decomposers.</title>
        <authorList>
            <person name="Barbi F."/>
            <person name="Kohler A."/>
            <person name="Barry K."/>
            <person name="Baskaran P."/>
            <person name="Daum C."/>
            <person name="Fauchery L."/>
            <person name="Ihrmark K."/>
            <person name="Kuo A."/>
            <person name="LaButti K."/>
            <person name="Lipzen A."/>
            <person name="Morin E."/>
            <person name="Grigoriev I.V."/>
            <person name="Henrissat B."/>
            <person name="Lindahl B."/>
            <person name="Martin F."/>
        </authorList>
    </citation>
    <scope>NUCLEOTIDE SEQUENCE</scope>
    <source>
        <strain evidence="4">JB14</strain>
    </source>
</reference>
<feature type="region of interest" description="Disordered" evidence="1">
    <location>
        <begin position="125"/>
        <end position="160"/>
    </location>
</feature>
<protein>
    <recommendedName>
        <fullName evidence="6">Mid2 domain-containing protein</fullName>
    </recommendedName>
</protein>
<feature type="signal peptide" evidence="3">
    <location>
        <begin position="1"/>
        <end position="23"/>
    </location>
</feature>
<evidence type="ECO:0000256" key="2">
    <source>
        <dbReference type="SAM" id="Phobius"/>
    </source>
</evidence>